<feature type="region of interest" description="Disordered" evidence="1">
    <location>
        <begin position="158"/>
        <end position="181"/>
    </location>
</feature>
<organism evidence="3 4">
    <name type="scientific">Stanieria cyanosphaera (strain ATCC 29371 / PCC 7437)</name>
    <dbReference type="NCBI Taxonomy" id="111780"/>
    <lineage>
        <taxon>Bacteria</taxon>
        <taxon>Bacillati</taxon>
        <taxon>Cyanobacteriota</taxon>
        <taxon>Cyanophyceae</taxon>
        <taxon>Pleurocapsales</taxon>
        <taxon>Dermocarpellaceae</taxon>
        <taxon>Stanieria</taxon>
    </lineage>
</organism>
<dbReference type="OrthoDB" id="503913at2"/>
<feature type="domain" description="Type II secretion system protein GspE N-terminal" evidence="2">
    <location>
        <begin position="36"/>
        <end position="79"/>
    </location>
</feature>
<name>K9XXS3_STAC7</name>
<dbReference type="AlphaFoldDB" id="K9XXS3"/>
<dbReference type="EMBL" id="CP003653">
    <property type="protein sequence ID" value="AFZ37400.1"/>
    <property type="molecule type" value="Genomic_DNA"/>
</dbReference>
<reference evidence="4" key="1">
    <citation type="journal article" date="2013" name="Proc. Natl. Acad. Sci. U.S.A.">
        <title>Improving the coverage of the cyanobacterial phylum using diversity-driven genome sequencing.</title>
        <authorList>
            <person name="Shih P.M."/>
            <person name="Wu D."/>
            <person name="Latifi A."/>
            <person name="Axen S.D."/>
            <person name="Fewer D.P."/>
            <person name="Talla E."/>
            <person name="Calteau A."/>
            <person name="Cai F."/>
            <person name="Tandeau de Marsac N."/>
            <person name="Rippka R."/>
            <person name="Herdman M."/>
            <person name="Sivonen K."/>
            <person name="Coursin T."/>
            <person name="Laurent T."/>
            <person name="Goodwin L."/>
            <person name="Nolan M."/>
            <person name="Davenport K.W."/>
            <person name="Han C.S."/>
            <person name="Rubin E.M."/>
            <person name="Eisen J.A."/>
            <person name="Woyke T."/>
            <person name="Gugger M."/>
            <person name="Kerfeld C.A."/>
        </authorList>
    </citation>
    <scope>NUCLEOTIDE SEQUENCE [LARGE SCALE GENOMIC DNA]</scope>
    <source>
        <strain evidence="4">ATCC 29371 / PCC 7437</strain>
    </source>
</reference>
<dbReference type="RefSeq" id="WP_015195059.1">
    <property type="nucleotide sequence ID" value="NC_019748.1"/>
</dbReference>
<protein>
    <recommendedName>
        <fullName evidence="2">Type II secretion system protein GspE N-terminal domain-containing protein</fullName>
    </recommendedName>
</protein>
<sequence>MSSYNNQSSNQNPNFVDNFSDHQIKSLNLDINKIFELISLILPLECCLHYQVLPLQLQNQHLTLGMVNLEDESALNFIGLIINSLGYTLQTKEIAYDEHQSILAAYLKANPENQKKSKARKLDRNSKLTVMTSFSEQNYLINSDSKLTVADTSENLNNSFNSDYKPTLAENPPENKPEHSNSNLHERATLIVDQPEDHNLQSNLKPQKSANNLDIEPQHLSESADFLANLTPQQLWQELLARILNGGIGRLFLERYPEYGRIIWGQDGVVQSSLNEVSIQVFQAIINQIKALAKLPPIPVDKRKKVAIEKYYQHERLLLRLEVFPGQCGEELTLQVLRSQALQYYEQKQIKKMTEQAISLAEQLEKTLKRITACATSSELEDWQNIIEMQQVIIRKMKLLK</sequence>
<dbReference type="Pfam" id="PF05157">
    <property type="entry name" value="MshEN"/>
    <property type="match status" value="1"/>
</dbReference>
<dbReference type="Gene3D" id="3.30.450.90">
    <property type="match status" value="1"/>
</dbReference>
<evidence type="ECO:0000313" key="4">
    <source>
        <dbReference type="Proteomes" id="UP000010473"/>
    </source>
</evidence>
<dbReference type="eggNOG" id="COG2804">
    <property type="taxonomic scope" value="Bacteria"/>
</dbReference>
<dbReference type="KEGG" id="scs:Sta7437_3918"/>
<evidence type="ECO:0000256" key="1">
    <source>
        <dbReference type="SAM" id="MobiDB-lite"/>
    </source>
</evidence>
<dbReference type="STRING" id="111780.Sta7437_3918"/>
<accession>K9XXS3</accession>
<gene>
    <name evidence="3" type="ordered locus">Sta7437_3918</name>
</gene>
<dbReference type="InterPro" id="IPR007831">
    <property type="entry name" value="T2SS_GspE_N"/>
</dbReference>
<dbReference type="Proteomes" id="UP000010473">
    <property type="component" value="Chromosome"/>
</dbReference>
<evidence type="ECO:0000313" key="3">
    <source>
        <dbReference type="EMBL" id="AFZ37400.1"/>
    </source>
</evidence>
<proteinExistence type="predicted"/>
<dbReference type="PATRIC" id="fig|111780.3.peg.4066"/>
<keyword evidence="4" id="KW-1185">Reference proteome</keyword>
<evidence type="ECO:0000259" key="2">
    <source>
        <dbReference type="Pfam" id="PF05157"/>
    </source>
</evidence>
<dbReference type="HOGENOM" id="CLU_040142_0_0_3"/>